<dbReference type="InterPro" id="IPR006379">
    <property type="entry name" value="HAD-SF_hydro_IIB"/>
</dbReference>
<dbReference type="PANTHER" id="PTHR10000">
    <property type="entry name" value="PHOSPHOSERINE PHOSPHATASE"/>
    <property type="match status" value="1"/>
</dbReference>
<dbReference type="SFLD" id="SFLDS00003">
    <property type="entry name" value="Haloacid_Dehalogenase"/>
    <property type="match status" value="1"/>
</dbReference>
<evidence type="ECO:0000313" key="1">
    <source>
        <dbReference type="EMBL" id="MDN4473285.1"/>
    </source>
</evidence>
<dbReference type="GO" id="GO:0016787">
    <property type="term" value="F:hydrolase activity"/>
    <property type="evidence" value="ECO:0007669"/>
    <property type="project" value="UniProtKB-KW"/>
</dbReference>
<reference evidence="1" key="1">
    <citation type="submission" date="2023-06" db="EMBL/GenBank/DDBJ databases">
        <title>SYSU T00b26.</title>
        <authorList>
            <person name="Gao L."/>
            <person name="Fang B.-Z."/>
            <person name="Li W.-J."/>
        </authorList>
    </citation>
    <scope>NUCLEOTIDE SEQUENCE</scope>
    <source>
        <strain evidence="1">SYSU T00b26</strain>
    </source>
</reference>
<evidence type="ECO:0000313" key="2">
    <source>
        <dbReference type="Proteomes" id="UP001172738"/>
    </source>
</evidence>
<dbReference type="PANTHER" id="PTHR10000:SF53">
    <property type="entry name" value="5-AMINO-6-(5-PHOSPHO-D-RIBITYLAMINO)URACIL PHOSPHATASE YBJI-RELATED"/>
    <property type="match status" value="1"/>
</dbReference>
<dbReference type="Gene3D" id="3.40.50.1000">
    <property type="entry name" value="HAD superfamily/HAD-like"/>
    <property type="match status" value="1"/>
</dbReference>
<dbReference type="InterPro" id="IPR023214">
    <property type="entry name" value="HAD_sf"/>
</dbReference>
<dbReference type="RefSeq" id="WP_301128668.1">
    <property type="nucleotide sequence ID" value="NZ_JAUHPV010000005.1"/>
</dbReference>
<dbReference type="Proteomes" id="UP001172738">
    <property type="component" value="Unassembled WGS sequence"/>
</dbReference>
<comment type="caution">
    <text evidence="1">The sequence shown here is derived from an EMBL/GenBank/DDBJ whole genome shotgun (WGS) entry which is preliminary data.</text>
</comment>
<dbReference type="EC" id="3.1.3.-" evidence="1"/>
<dbReference type="NCBIfam" id="TIGR00099">
    <property type="entry name" value="Cof-subfamily"/>
    <property type="match status" value="1"/>
</dbReference>
<proteinExistence type="predicted"/>
<gene>
    <name evidence="1" type="ORF">QQX04_09815</name>
</gene>
<dbReference type="SFLD" id="SFLDG01140">
    <property type="entry name" value="C2.B:_Phosphomannomutase_and_P"/>
    <property type="match status" value="1"/>
</dbReference>
<dbReference type="Gene3D" id="3.30.1240.10">
    <property type="match status" value="1"/>
</dbReference>
<protein>
    <submittedName>
        <fullName evidence="1">Cof-type HAD-IIB family hydrolase</fullName>
        <ecNumber evidence="1">3.1.3.-</ecNumber>
    </submittedName>
</protein>
<dbReference type="SUPFAM" id="SSF56784">
    <property type="entry name" value="HAD-like"/>
    <property type="match status" value="1"/>
</dbReference>
<dbReference type="InterPro" id="IPR000150">
    <property type="entry name" value="Cof"/>
</dbReference>
<sequence>MQLPPSPIDLRLVVCDMDGTLLDEHKRIPERLWPLLEELGRRGIAFAPASGRQYATLAKQFGEVGSHLDYIAENGALVMREGAEVSSSPLPASDVPALVEALREHAASGADLGIVLCGKRSAYVERTDEAFLSKVEHYYKALTVLEDLGTAEDEFLKIAVYDFGGAEGTAASLASFEDHLRVVVSDHHWVDVMAPGVNKGKALAALQRSLGITPSQTAVFGDFLNDLEMMGEAELSFAMANAHPEVAAAARYRAPSNAEEGVITVLEELLARLG</sequence>
<keyword evidence="2" id="KW-1185">Reference proteome</keyword>
<accession>A0ABT8G2D3</accession>
<dbReference type="InterPro" id="IPR036412">
    <property type="entry name" value="HAD-like_sf"/>
</dbReference>
<dbReference type="NCBIfam" id="TIGR01484">
    <property type="entry name" value="HAD-SF-IIB"/>
    <property type="match status" value="1"/>
</dbReference>
<keyword evidence="1" id="KW-0378">Hydrolase</keyword>
<organism evidence="1 2">
    <name type="scientific">Demequina zhanjiangensis</name>
    <dbReference type="NCBI Taxonomy" id="3051659"/>
    <lineage>
        <taxon>Bacteria</taxon>
        <taxon>Bacillati</taxon>
        <taxon>Actinomycetota</taxon>
        <taxon>Actinomycetes</taxon>
        <taxon>Micrococcales</taxon>
        <taxon>Demequinaceae</taxon>
        <taxon>Demequina</taxon>
    </lineage>
</organism>
<name>A0ABT8G2D3_9MICO</name>
<dbReference type="CDD" id="cd07518">
    <property type="entry name" value="HAD_YbiV-Like"/>
    <property type="match status" value="1"/>
</dbReference>
<dbReference type="EMBL" id="JAUHPV010000005">
    <property type="protein sequence ID" value="MDN4473285.1"/>
    <property type="molecule type" value="Genomic_DNA"/>
</dbReference>
<dbReference type="Pfam" id="PF08282">
    <property type="entry name" value="Hydrolase_3"/>
    <property type="match status" value="1"/>
</dbReference>